<dbReference type="GeneID" id="80518399"/>
<keyword evidence="1" id="KW-0378">Hydrolase</keyword>
<accession>A0A6N1NXV5</accession>
<proteinExistence type="predicted"/>
<dbReference type="RefSeq" id="YP_010781635.1">
    <property type="nucleotide sequence ID" value="NC_075039.1"/>
</dbReference>
<reference evidence="1" key="1">
    <citation type="submission" date="2017-01" db="EMBL/GenBank/DDBJ databases">
        <authorList>
            <person name="Assis F.L."/>
            <person name="Abrahao J.S."/>
            <person name="Silva L."/>
            <person name="Khalil J.B."/>
            <person name="Rodrigues R."/>
            <person name="Silva L.S."/>
            <person name="Arantes T."/>
            <person name="Boratto P."/>
            <person name="Andrade M."/>
            <person name="Kroon E.G."/>
            <person name="Ribeiro B."/>
            <person name="Bergier I."/>
            <person name="Seligmann H."/>
            <person name="Ghigo E."/>
            <person name="Colson P."/>
            <person name="Levasseur A."/>
            <person name="Raoult D."/>
            <person name="Scola B.L."/>
        </authorList>
    </citation>
    <scope>NUCLEOTIDE SEQUENCE</scope>
    <source>
        <strain evidence="1">Soda lake</strain>
    </source>
</reference>
<evidence type="ECO:0000313" key="1">
    <source>
        <dbReference type="EMBL" id="QKU34982.1"/>
    </source>
</evidence>
<dbReference type="GO" id="GO:0016787">
    <property type="term" value="F:hydrolase activity"/>
    <property type="evidence" value="ECO:0007669"/>
    <property type="project" value="UniProtKB-KW"/>
</dbReference>
<protein>
    <submittedName>
        <fullName evidence="1">Putative divergent NUDIX hydrolase</fullName>
    </submittedName>
</protein>
<organism evidence="1">
    <name type="scientific">Tupanvirus soda lake</name>
    <dbReference type="NCBI Taxonomy" id="2126985"/>
    <lineage>
        <taxon>Viruses</taxon>
        <taxon>Varidnaviria</taxon>
        <taxon>Bamfordvirae</taxon>
        <taxon>Nucleocytoviricota</taxon>
        <taxon>Megaviricetes</taxon>
        <taxon>Imitervirales</taxon>
        <taxon>Mimiviridae</taxon>
        <taxon>Megamimivirinae</taxon>
        <taxon>Tupanvirus</taxon>
        <taxon>Tupanvirus salinum</taxon>
    </lineage>
</organism>
<sequence>MTTIDTTETPTTISKYDTDLCKKMTSLKLEEKEKSHTLSINYPVRLHCTSNCTCYRIKKKLLSVKLKVDEQVVFILERLWNDEEYKHCPPYVYITRKKDCDNDEANSALGILFADTLEKRKYVMKYFHDFVWSSKKSIEVRKILKDLSSVCFCLNNLTINENTCNAGFALVGPKDQLAYISHCFNKEVTKTEFSKVFMIKLSALHIIKDKMAHNLLVFLRSMEYRTMAKNDTLYILVGLHSEMYLEKDEEPTYDLPFGKREWCLDSMETSFECARRELYEEFNVQFSSALWDSSKAHSASVHMPYYIHKPGFMLYLMHINDTMSINYHHASETIYLD</sequence>
<dbReference type="KEGG" id="vg:80518399"/>
<name>A0A6N1NXV5_9VIRU</name>
<dbReference type="EMBL" id="KY523104">
    <property type="protein sequence ID" value="QKU34982.1"/>
    <property type="molecule type" value="Genomic_DNA"/>
</dbReference>
<reference evidence="1" key="2">
    <citation type="journal article" date="2018" name="Nat. Commun.">
        <title>Tailed giant Tupanvirus possesses the most complete translational apparatus of the known virosphere.</title>
        <authorList>
            <person name="Abrahao J."/>
            <person name="Silva L."/>
            <person name="Silva L.S."/>
            <person name="Khalil J.Y.B."/>
            <person name="Rodrigues R."/>
            <person name="Arantes T."/>
            <person name="Assis F."/>
            <person name="Boratto P."/>
            <person name="Andrade M."/>
            <person name="Kroon E.G."/>
            <person name="Ribeiro B."/>
            <person name="Bergier I."/>
            <person name="Seligmann H."/>
            <person name="Ghigo E."/>
            <person name="Colson P."/>
            <person name="Levasseur A."/>
            <person name="Kroemer G."/>
            <person name="Raoult D."/>
            <person name="La Scola B."/>
        </authorList>
    </citation>
    <scope>NUCLEOTIDE SEQUENCE [LARGE SCALE GENOMIC DNA]</scope>
    <source>
        <strain evidence="1">Soda lake</strain>
    </source>
</reference>